<organism evidence="4 5">
    <name type="scientific">Enterococcus villorum</name>
    <dbReference type="NCBI Taxonomy" id="112904"/>
    <lineage>
        <taxon>Bacteria</taxon>
        <taxon>Bacillati</taxon>
        <taxon>Bacillota</taxon>
        <taxon>Bacilli</taxon>
        <taxon>Lactobacillales</taxon>
        <taxon>Enterococcaceae</taxon>
        <taxon>Enterococcus</taxon>
    </lineage>
</organism>
<comment type="caution">
    <text evidence="4">The sequence shown here is derived from an EMBL/GenBank/DDBJ whole genome shotgun (WGS) entry which is preliminary data.</text>
</comment>
<evidence type="ECO:0000256" key="1">
    <source>
        <dbReference type="ARBA" id="ARBA00005721"/>
    </source>
</evidence>
<feature type="compositionally biased region" description="Polar residues" evidence="3">
    <location>
        <begin position="1"/>
        <end position="21"/>
    </location>
</feature>
<evidence type="ECO:0000313" key="4">
    <source>
        <dbReference type="EMBL" id="OQO71498.1"/>
    </source>
</evidence>
<evidence type="ECO:0000256" key="2">
    <source>
        <dbReference type="ARBA" id="ARBA00039575"/>
    </source>
</evidence>
<dbReference type="Pfam" id="PF03780">
    <property type="entry name" value="Asp23"/>
    <property type="match status" value="1"/>
</dbReference>
<dbReference type="RefSeq" id="WP_081181671.1">
    <property type="nucleotide sequence ID" value="NZ_MJEA01000001.1"/>
</dbReference>
<dbReference type="AlphaFoldDB" id="A0A1V8YG10"/>
<comment type="similarity">
    <text evidence="1">Belongs to the asp23 family.</text>
</comment>
<dbReference type="OrthoDB" id="9808942at2"/>
<dbReference type="InterPro" id="IPR005531">
    <property type="entry name" value="Asp23"/>
</dbReference>
<accession>A0A1V8YG10</accession>
<feature type="compositionally biased region" description="Basic and acidic residues" evidence="3">
    <location>
        <begin position="57"/>
        <end position="84"/>
    </location>
</feature>
<protein>
    <recommendedName>
        <fullName evidence="2">Stress response regulator gls24 homolog</fullName>
    </recommendedName>
</protein>
<dbReference type="EMBL" id="MJEA01000001">
    <property type="protein sequence ID" value="OQO71498.1"/>
    <property type="molecule type" value="Genomic_DNA"/>
</dbReference>
<name>A0A1V8YG10_9ENTE</name>
<feature type="compositionally biased region" description="Pro residues" evidence="3">
    <location>
        <begin position="85"/>
        <end position="102"/>
    </location>
</feature>
<dbReference type="STRING" id="112904.BH747_01305"/>
<sequence length="275" mass="30034">MTTDYTNNNQRNHTDNKNTPISAHPDPTVPNQANGVQDEKDKVAPVSAHPDPVVPNVEEKVAQETKDTPKDQGPHLGKHEDHPKPPTPETTPPKPGVNPPKPGEPKDKKDSPESSNDEVETMKGDVTYDDKVIQKIVGIALEKVDGLLTADGGFFSNVAEKLVNTDNVTAGIDTEVGKKEVAVDMKIVVEYGKDIKDIYKQIKEIIAKEVGAMTHLKVVEVNVDVVDIKTKEEYEANSETVQDKVTKAAKTTGQFASEQTEKAKSAIEQQTNNEQ</sequence>
<dbReference type="PANTHER" id="PTHR34297:SF3">
    <property type="entry name" value="ALKALINE SHOCK PROTEIN 23"/>
    <property type="match status" value="1"/>
</dbReference>
<proteinExistence type="inferred from homology"/>
<gene>
    <name evidence="4" type="ORF">BH747_01305</name>
</gene>
<dbReference type="PANTHER" id="PTHR34297">
    <property type="entry name" value="HYPOTHETICAL CYTOSOLIC PROTEIN-RELATED"/>
    <property type="match status" value="1"/>
</dbReference>
<feature type="region of interest" description="Disordered" evidence="3">
    <location>
        <begin position="1"/>
        <end position="123"/>
    </location>
</feature>
<feature type="compositionally biased region" description="Basic and acidic residues" evidence="3">
    <location>
        <begin position="103"/>
        <end position="112"/>
    </location>
</feature>
<feature type="region of interest" description="Disordered" evidence="3">
    <location>
        <begin position="252"/>
        <end position="275"/>
    </location>
</feature>
<reference evidence="4 5" key="1">
    <citation type="journal article" date="2017" name="BMC Microbiol.">
        <title>Comparative genomics of Enterococcus spp. isolated from bovine feces.</title>
        <authorList>
            <person name="Beukers A.G."/>
            <person name="Zaheer R."/>
            <person name="Goji N."/>
            <person name="Amoako K.K."/>
            <person name="Chaves A.V."/>
            <person name="Ward M.P."/>
            <person name="McAllister T.A."/>
        </authorList>
    </citation>
    <scope>NUCLEOTIDE SEQUENCE [LARGE SCALE GENOMIC DNA]</scope>
    <source>
        <strain evidence="4 5">F1129D 143</strain>
    </source>
</reference>
<dbReference type="Proteomes" id="UP000192477">
    <property type="component" value="Unassembled WGS sequence"/>
</dbReference>
<evidence type="ECO:0000313" key="5">
    <source>
        <dbReference type="Proteomes" id="UP000192477"/>
    </source>
</evidence>
<evidence type="ECO:0000256" key="3">
    <source>
        <dbReference type="SAM" id="MobiDB-lite"/>
    </source>
</evidence>